<protein>
    <submittedName>
        <fullName evidence="1">Uncharacterized protein</fullName>
    </submittedName>
</protein>
<organism evidence="1 2">
    <name type="scientific">Rhizobium altiplani</name>
    <dbReference type="NCBI Taxonomy" id="1864509"/>
    <lineage>
        <taxon>Bacteria</taxon>
        <taxon>Pseudomonadati</taxon>
        <taxon>Pseudomonadota</taxon>
        <taxon>Alphaproteobacteria</taxon>
        <taxon>Hyphomicrobiales</taxon>
        <taxon>Rhizobiaceae</taxon>
        <taxon>Rhizobium/Agrobacterium group</taxon>
        <taxon>Rhizobium</taxon>
    </lineage>
</organism>
<dbReference type="Proteomes" id="UP000068164">
    <property type="component" value="Unassembled WGS sequence"/>
</dbReference>
<dbReference type="EMBL" id="LNCD01000103">
    <property type="protein sequence ID" value="KWV47777.1"/>
    <property type="molecule type" value="Genomic_DNA"/>
</dbReference>
<comment type="caution">
    <text evidence="1">The sequence shown here is derived from an EMBL/GenBank/DDBJ whole genome shotgun (WGS) entry which is preliminary data.</text>
</comment>
<evidence type="ECO:0000313" key="2">
    <source>
        <dbReference type="Proteomes" id="UP000068164"/>
    </source>
</evidence>
<gene>
    <name evidence="1" type="ORF">AS026_13400</name>
</gene>
<dbReference type="AlphaFoldDB" id="A0A120FIM9"/>
<sequence>MLLRGALFDARNIPPYYQDFSFIKHALKTICRENGIERDRRARVEVAAMVIALFQEGARSEGEIVERARQRWSEASIQ</sequence>
<keyword evidence="2" id="KW-1185">Reference proteome</keyword>
<reference evidence="1 2" key="1">
    <citation type="submission" date="2015-11" db="EMBL/GenBank/DDBJ databases">
        <title>Draft Genome Sequence of the Strain BR 10423 (Rhizobium sp.) isolated from nodules of Mimosa pudica.</title>
        <authorList>
            <person name="Barauna A.C."/>
            <person name="Zilli J.E."/>
            <person name="Simoes-Araujo J.L."/>
            <person name="Reis V.M."/>
            <person name="James E.K."/>
            <person name="Reis F.B.Jr."/>
            <person name="Rouws L.F."/>
            <person name="Passos S.R."/>
            <person name="Gois S.R."/>
        </authorList>
    </citation>
    <scope>NUCLEOTIDE SEQUENCE [LARGE SCALE GENOMIC DNA]</scope>
    <source>
        <strain evidence="1 2">BR10423</strain>
    </source>
</reference>
<name>A0A120FIM9_9HYPH</name>
<proteinExistence type="predicted"/>
<evidence type="ECO:0000313" key="1">
    <source>
        <dbReference type="EMBL" id="KWV47777.1"/>
    </source>
</evidence>
<accession>A0A120FIM9</accession>